<evidence type="ECO:0000313" key="8">
    <source>
        <dbReference type="Proteomes" id="UP000283210"/>
    </source>
</evidence>
<dbReference type="InterPro" id="IPR001916">
    <property type="entry name" value="Glyco_hydro_22"/>
</dbReference>
<reference evidence="7 8" key="2">
    <citation type="submission" date="2019-01" db="EMBL/GenBank/DDBJ databases">
        <title>A chromosome length genome reference of the Java medaka (oryzias javanicus).</title>
        <authorList>
            <person name="Herpin A."/>
            <person name="Takehana Y."/>
            <person name="Naruse K."/>
            <person name="Ansai S."/>
            <person name="Kawaguchi M."/>
        </authorList>
    </citation>
    <scope>NUCLEOTIDE SEQUENCE [LARGE SCALE GENOMIC DNA]</scope>
    <source>
        <strain evidence="7">RS831</strain>
        <tissue evidence="7">Whole body</tissue>
    </source>
</reference>
<dbReference type="SMART" id="SM00263">
    <property type="entry name" value="LYZ1"/>
    <property type="match status" value="1"/>
</dbReference>
<dbReference type="EMBL" id="CM012437">
    <property type="protein sequence ID" value="RVE76565.1"/>
    <property type="molecule type" value="Genomic_DNA"/>
</dbReference>
<reference evidence="7 8" key="1">
    <citation type="submission" date="2018-11" db="EMBL/GenBank/DDBJ databases">
        <authorList>
            <person name="Lopez-Roques C."/>
            <person name="Donnadieu C."/>
            <person name="Bouchez O."/>
            <person name="Klopp C."/>
            <person name="Cabau C."/>
            <person name="Zahm M."/>
        </authorList>
    </citation>
    <scope>NUCLEOTIDE SEQUENCE [LARGE SCALE GENOMIC DNA]</scope>
    <source>
        <strain evidence="7">RS831</strain>
        <tissue evidence="7">Whole body</tissue>
    </source>
</reference>
<dbReference type="PROSITE" id="PS51348">
    <property type="entry name" value="GLYCOSYL_HYDROL_F22_2"/>
    <property type="match status" value="1"/>
</dbReference>
<evidence type="ECO:0000256" key="3">
    <source>
        <dbReference type="ARBA" id="ARBA00023157"/>
    </source>
</evidence>
<proteinExistence type="predicted"/>
<evidence type="ECO:0000256" key="4">
    <source>
        <dbReference type="SAM" id="MobiDB-lite"/>
    </source>
</evidence>
<evidence type="ECO:0000259" key="6">
    <source>
        <dbReference type="PROSITE" id="PS00128"/>
    </source>
</evidence>
<dbReference type="PANTHER" id="PTHR11407:SF63">
    <property type="entry name" value="LYSOZYME C"/>
    <property type="match status" value="1"/>
</dbReference>
<dbReference type="PANTHER" id="PTHR11407">
    <property type="entry name" value="LYSOZYME C"/>
    <property type="match status" value="1"/>
</dbReference>
<feature type="region of interest" description="Disordered" evidence="4">
    <location>
        <begin position="86"/>
        <end position="110"/>
    </location>
</feature>
<keyword evidence="3" id="KW-1015">Disulfide bond</keyword>
<feature type="signal peptide" evidence="5">
    <location>
        <begin position="1"/>
        <end position="24"/>
    </location>
</feature>
<protein>
    <recommendedName>
        <fullName evidence="1">lysozyme</fullName>
        <ecNumber evidence="1">3.2.1.17</ecNumber>
    </recommendedName>
</protein>
<dbReference type="SUPFAM" id="SSF53955">
    <property type="entry name" value="Lysozyme-like"/>
    <property type="match status" value="1"/>
</dbReference>
<dbReference type="InterPro" id="IPR019799">
    <property type="entry name" value="Glyco_hydro_22_CS"/>
</dbReference>
<dbReference type="Gene3D" id="1.10.530.10">
    <property type="match status" value="1"/>
</dbReference>
<dbReference type="GO" id="GO:0042742">
    <property type="term" value="P:defense response to bacterium"/>
    <property type="evidence" value="ECO:0007669"/>
    <property type="project" value="UniProtKB-KW"/>
</dbReference>
<gene>
    <name evidence="7" type="ORF">OJAV_G00010010</name>
</gene>
<keyword evidence="2" id="KW-0929">Antimicrobial</keyword>
<evidence type="ECO:0000256" key="2">
    <source>
        <dbReference type="ARBA" id="ARBA00022638"/>
    </source>
</evidence>
<dbReference type="GO" id="GO:0003796">
    <property type="term" value="F:lysozyme activity"/>
    <property type="evidence" value="ECO:0007669"/>
    <property type="project" value="UniProtKB-EC"/>
</dbReference>
<dbReference type="Proteomes" id="UP000283210">
    <property type="component" value="Chromosome 1"/>
</dbReference>
<dbReference type="PROSITE" id="PS00128">
    <property type="entry name" value="GLYCOSYL_HYDROL_F22_1"/>
    <property type="match status" value="1"/>
</dbReference>
<dbReference type="EC" id="3.2.1.17" evidence="1"/>
<name>A0A3S2PIB2_ORYJA</name>
<keyword evidence="8" id="KW-1185">Reference proteome</keyword>
<feature type="domain" description="Glycosyl hydrolases family 22 (GH22)" evidence="6">
    <location>
        <begin position="141"/>
        <end position="159"/>
    </location>
</feature>
<evidence type="ECO:0000313" key="7">
    <source>
        <dbReference type="EMBL" id="RVE76565.1"/>
    </source>
</evidence>
<evidence type="ECO:0000256" key="5">
    <source>
        <dbReference type="SAM" id="SignalP"/>
    </source>
</evidence>
<evidence type="ECO:0000256" key="1">
    <source>
        <dbReference type="ARBA" id="ARBA00012732"/>
    </source>
</evidence>
<dbReference type="Pfam" id="PF00062">
    <property type="entry name" value="Lys"/>
    <property type="match status" value="1"/>
</dbReference>
<dbReference type="OrthoDB" id="17373at2759"/>
<dbReference type="GO" id="GO:0031640">
    <property type="term" value="P:killing of cells of another organism"/>
    <property type="evidence" value="ECO:0007669"/>
    <property type="project" value="UniProtKB-KW"/>
</dbReference>
<dbReference type="InterPro" id="IPR023346">
    <property type="entry name" value="Lysozyme-like_dom_sf"/>
</dbReference>
<organism evidence="7 8">
    <name type="scientific">Oryzias javanicus</name>
    <name type="common">Javanese ricefish</name>
    <name type="synonym">Aplocheilus javanicus</name>
    <dbReference type="NCBI Taxonomy" id="123683"/>
    <lineage>
        <taxon>Eukaryota</taxon>
        <taxon>Metazoa</taxon>
        <taxon>Chordata</taxon>
        <taxon>Craniata</taxon>
        <taxon>Vertebrata</taxon>
        <taxon>Euteleostomi</taxon>
        <taxon>Actinopterygii</taxon>
        <taxon>Neopterygii</taxon>
        <taxon>Teleostei</taxon>
        <taxon>Neoteleostei</taxon>
        <taxon>Acanthomorphata</taxon>
        <taxon>Ovalentaria</taxon>
        <taxon>Atherinomorphae</taxon>
        <taxon>Beloniformes</taxon>
        <taxon>Adrianichthyidae</taxon>
        <taxon>Oryziinae</taxon>
        <taxon>Oryzias</taxon>
    </lineage>
</organism>
<keyword evidence="5" id="KW-0732">Signal</keyword>
<keyword evidence="2" id="KW-0081">Bacteriolytic enzyme</keyword>
<sequence>MFGVSMRALVVFALGVLGFSLAEGRVVTKCELRQRLFQVIATLPQSAQQSGLKADDIVAKIVCHAEQGSNFTTSLITQVAAEKGQHGAVASTEPPHARNRRHSNQGQSSGENDGVWAMYGLFQLSSPQFCSSGENATPNICQTSCSNFIDDDITDDISCVLKILTDLLENGFRSEHWNELKKMIKVMFQEKCRAVQAKEYFAACQ</sequence>
<dbReference type="AlphaFoldDB" id="A0A3S2PIB2"/>
<feature type="chain" id="PRO_5018620897" description="lysozyme" evidence="5">
    <location>
        <begin position="25"/>
        <end position="205"/>
    </location>
</feature>
<accession>A0A3S2PIB2</accession>